<dbReference type="KEGG" id="tcb:TCARB_0575"/>
<dbReference type="AlphaFoldDB" id="A0A3G1A694"/>
<dbReference type="InterPro" id="IPR036390">
    <property type="entry name" value="WH_DNA-bd_sf"/>
</dbReference>
<dbReference type="InterPro" id="IPR021586">
    <property type="entry name" value="Tscrpt_reg_TrmB_C"/>
</dbReference>
<evidence type="ECO:0000313" key="5">
    <source>
        <dbReference type="Proteomes" id="UP000266720"/>
    </source>
</evidence>
<dbReference type="CDD" id="cd00090">
    <property type="entry name" value="HTH_ARSR"/>
    <property type="match status" value="1"/>
</dbReference>
<dbReference type="PANTHER" id="PTHR34293:SF1">
    <property type="entry name" value="HTH-TYPE TRANSCRIPTIONAL REGULATOR TRMBL2"/>
    <property type="match status" value="1"/>
</dbReference>
<dbReference type="SUPFAM" id="SSF46785">
    <property type="entry name" value="Winged helix' DNA-binding domain"/>
    <property type="match status" value="1"/>
</dbReference>
<dbReference type="SUPFAM" id="SSF159071">
    <property type="entry name" value="TrmB C-terminal domain-like"/>
    <property type="match status" value="1"/>
</dbReference>
<dbReference type="RefSeq" id="WP_020963139.1">
    <property type="nucleotide sequence ID" value="NZ_CP007493.1"/>
</dbReference>
<feature type="domain" description="Transcription regulator TrmB N-terminal" evidence="2">
    <location>
        <begin position="9"/>
        <end position="76"/>
    </location>
</feature>
<evidence type="ECO:0000259" key="3">
    <source>
        <dbReference type="Pfam" id="PF11495"/>
    </source>
</evidence>
<dbReference type="InterPro" id="IPR051797">
    <property type="entry name" value="TrmB-like"/>
</dbReference>
<evidence type="ECO:0000256" key="1">
    <source>
        <dbReference type="ARBA" id="ARBA00007287"/>
    </source>
</evidence>
<sequence>MAIEELVRLAEKIGLTNYEARAYIALLIHGSLTATELAKKGEIPQPRIYDVTKSLEAKGLIVTSEGRPRRFTIVDPGIALRKLVEKRYQEELLSIQEIVEQSSMIGRTSEEPGVWTATGPDAVENLVISSLKSARNEILVSGFSEFVKRYVSEAKLENIASCLVLYDENYNGLVELFDEVRVRPTRAPQFVITDFSMVTAVVNWGTQDPVAYRVTDMNLMKIFAVYYLSYLRAGAKIVSSKFDKVRKRTYHHLTRALDHLKLLEEMNRKAIVTVKGRWIKSGESAYIRGVPQQVYENSFKGIGTLIIVTEDGKKVTVGGIDAYLEDIEGFEITIETT</sequence>
<protein>
    <submittedName>
        <fullName evidence="4">Transcriptional regulator, TrmB family</fullName>
    </submittedName>
</protein>
<feature type="domain" description="Transcription regulator TrmB C-terminal" evidence="3">
    <location>
        <begin position="114"/>
        <end position="336"/>
    </location>
</feature>
<name>A0A3G1A694_9CREN</name>
<dbReference type="EMBL" id="CP007493">
    <property type="protein sequence ID" value="AJB41633.1"/>
    <property type="molecule type" value="Genomic_DNA"/>
</dbReference>
<dbReference type="InterPro" id="IPR036388">
    <property type="entry name" value="WH-like_DNA-bd_sf"/>
</dbReference>
<accession>A0A3G1A694</accession>
<dbReference type="Gene3D" id="1.10.10.10">
    <property type="entry name" value="Winged helix-like DNA-binding domain superfamily/Winged helix DNA-binding domain"/>
    <property type="match status" value="1"/>
</dbReference>
<dbReference type="STRING" id="697581.TCARB_0575"/>
<dbReference type="Pfam" id="PF11495">
    <property type="entry name" value="Regulator_TrmB"/>
    <property type="match status" value="1"/>
</dbReference>
<evidence type="ECO:0000313" key="4">
    <source>
        <dbReference type="EMBL" id="AJB41633.1"/>
    </source>
</evidence>
<reference evidence="5" key="1">
    <citation type="book" date="2010" name="EXTREMOPHILES" publisher="0:0-0">
        <title>Complete genome sequences of ten hyperthermophilic archaea reveal their metabolic capabilities and possible ecological roles.</title>
        <editorList>
            <person name="?"/>
        </editorList>
        <authorList>
            <person name="Ravin N.V."/>
            <person name="Mardanov A.V."/>
            <person name="Bonch-Osmolovskaya E.A."/>
            <person name="Skryabin K.G."/>
        </authorList>
    </citation>
    <scope>NUCLEOTIDE SEQUENCE [LARGE SCALE GENOMIC DNA]</scope>
    <source>
        <strain evidence="5">1505</strain>
    </source>
</reference>
<dbReference type="InterPro" id="IPR011991">
    <property type="entry name" value="ArsR-like_HTH"/>
</dbReference>
<proteinExistence type="inferred from homology"/>
<organism evidence="4 5">
    <name type="scientific">Thermofilum adornatum 1505</name>
    <dbReference type="NCBI Taxonomy" id="697581"/>
    <lineage>
        <taxon>Archaea</taxon>
        <taxon>Thermoproteota</taxon>
        <taxon>Thermoprotei</taxon>
        <taxon>Thermofilales</taxon>
        <taxon>Thermofilaceae</taxon>
        <taxon>Thermofilum</taxon>
    </lineage>
</organism>
<dbReference type="Pfam" id="PF01978">
    <property type="entry name" value="TrmB"/>
    <property type="match status" value="1"/>
</dbReference>
<dbReference type="GeneID" id="25406026"/>
<dbReference type="InterPro" id="IPR002831">
    <property type="entry name" value="Tscrpt_reg_TrmB_N"/>
</dbReference>
<dbReference type="Proteomes" id="UP000266720">
    <property type="component" value="Chromosome"/>
</dbReference>
<gene>
    <name evidence="4" type="ORF">TCARB_0575</name>
</gene>
<comment type="similarity">
    <text evidence="1">Belongs to the transcriptional regulator TrmB family.</text>
</comment>
<dbReference type="GeneID" id="16574138"/>
<dbReference type="PANTHER" id="PTHR34293">
    <property type="entry name" value="HTH-TYPE TRANSCRIPTIONAL REGULATOR TRMBL2"/>
    <property type="match status" value="1"/>
</dbReference>
<evidence type="ECO:0000259" key="2">
    <source>
        <dbReference type="Pfam" id="PF01978"/>
    </source>
</evidence>